<dbReference type="Gene3D" id="1.20.1250.20">
    <property type="entry name" value="MFS general substrate transporter like domains"/>
    <property type="match status" value="1"/>
</dbReference>
<name>A0A101S884_9ACTN</name>
<organism evidence="9 10">
    <name type="scientific">Streptomyces canus</name>
    <dbReference type="NCBI Taxonomy" id="58343"/>
    <lineage>
        <taxon>Bacteria</taxon>
        <taxon>Bacillati</taxon>
        <taxon>Actinomycetota</taxon>
        <taxon>Actinomycetes</taxon>
        <taxon>Kitasatosporales</taxon>
        <taxon>Streptomycetaceae</taxon>
        <taxon>Streptomyces</taxon>
        <taxon>Streptomyces aurantiacus group</taxon>
    </lineage>
</organism>
<evidence type="ECO:0000256" key="2">
    <source>
        <dbReference type="ARBA" id="ARBA00022475"/>
    </source>
</evidence>
<evidence type="ECO:0000313" key="10">
    <source>
        <dbReference type="Proteomes" id="UP000053669"/>
    </source>
</evidence>
<dbReference type="CDD" id="cd06173">
    <property type="entry name" value="MFS_MefA_like"/>
    <property type="match status" value="1"/>
</dbReference>
<feature type="transmembrane region" description="Helical" evidence="7">
    <location>
        <begin position="319"/>
        <end position="339"/>
    </location>
</feature>
<dbReference type="InterPro" id="IPR022324">
    <property type="entry name" value="Bacilysin_exporter_BacE_put"/>
</dbReference>
<dbReference type="PROSITE" id="PS50850">
    <property type="entry name" value="MFS"/>
    <property type="match status" value="1"/>
</dbReference>
<feature type="transmembrane region" description="Helical" evidence="7">
    <location>
        <begin position="52"/>
        <end position="73"/>
    </location>
</feature>
<evidence type="ECO:0000256" key="3">
    <source>
        <dbReference type="ARBA" id="ARBA00022692"/>
    </source>
</evidence>
<protein>
    <submittedName>
        <fullName evidence="9">Transporter</fullName>
    </submittedName>
</protein>
<evidence type="ECO:0000256" key="6">
    <source>
        <dbReference type="SAM" id="MobiDB-lite"/>
    </source>
</evidence>
<dbReference type="InterPro" id="IPR020846">
    <property type="entry name" value="MFS_dom"/>
</dbReference>
<dbReference type="InterPro" id="IPR011701">
    <property type="entry name" value="MFS"/>
</dbReference>
<feature type="transmembrane region" description="Helical" evidence="7">
    <location>
        <begin position="109"/>
        <end position="132"/>
    </location>
</feature>
<keyword evidence="5 7" id="KW-0472">Membrane</keyword>
<evidence type="ECO:0000256" key="5">
    <source>
        <dbReference type="ARBA" id="ARBA00023136"/>
    </source>
</evidence>
<feature type="region of interest" description="Disordered" evidence="6">
    <location>
        <begin position="416"/>
        <end position="444"/>
    </location>
</feature>
<evidence type="ECO:0000256" key="7">
    <source>
        <dbReference type="SAM" id="Phobius"/>
    </source>
</evidence>
<reference evidence="9 10" key="1">
    <citation type="submission" date="2015-10" db="EMBL/GenBank/DDBJ databases">
        <title>Draft genome sequence of Streptomyces canus DSM 40017, type strain for the species Streptomyces canus.</title>
        <authorList>
            <person name="Ruckert C."/>
            <person name="Winkler A."/>
            <person name="Kalinowski J."/>
            <person name="Kampfer P."/>
            <person name="Glaeser S."/>
        </authorList>
    </citation>
    <scope>NUCLEOTIDE SEQUENCE [LARGE SCALE GENOMIC DNA]</scope>
    <source>
        <strain evidence="9 10">DSM 40017</strain>
    </source>
</reference>
<feature type="transmembrane region" description="Helical" evidence="7">
    <location>
        <begin position="296"/>
        <end position="313"/>
    </location>
</feature>
<feature type="transmembrane region" description="Helical" evidence="7">
    <location>
        <begin position="387"/>
        <end position="406"/>
    </location>
</feature>
<dbReference type="GO" id="GO:0005886">
    <property type="term" value="C:plasma membrane"/>
    <property type="evidence" value="ECO:0007669"/>
    <property type="project" value="UniProtKB-SubCell"/>
</dbReference>
<dbReference type="PANTHER" id="PTHR23513:SF6">
    <property type="entry name" value="MAJOR FACILITATOR SUPERFAMILY ASSOCIATED DOMAIN-CONTAINING PROTEIN"/>
    <property type="match status" value="1"/>
</dbReference>
<proteinExistence type="predicted"/>
<comment type="caution">
    <text evidence="9">The sequence shown here is derived from an EMBL/GenBank/DDBJ whole genome shotgun (WGS) entry which is preliminary data.</text>
</comment>
<feature type="transmembrane region" description="Helical" evidence="7">
    <location>
        <begin position="231"/>
        <end position="255"/>
    </location>
</feature>
<evidence type="ECO:0000256" key="1">
    <source>
        <dbReference type="ARBA" id="ARBA00004651"/>
    </source>
</evidence>
<gene>
    <name evidence="9" type="ORF">AQJ46_20365</name>
</gene>
<dbReference type="Proteomes" id="UP000053669">
    <property type="component" value="Unassembled WGS sequence"/>
</dbReference>
<accession>A0A101S884</accession>
<comment type="subcellular location">
    <subcellularLocation>
        <location evidence="1">Cell membrane</location>
        <topology evidence="1">Multi-pass membrane protein</topology>
    </subcellularLocation>
</comment>
<dbReference type="PRINTS" id="PR01988">
    <property type="entry name" value="EXPORTERBACE"/>
</dbReference>
<keyword evidence="3 7" id="KW-0812">Transmembrane</keyword>
<feature type="transmembrane region" description="Helical" evidence="7">
    <location>
        <begin position="82"/>
        <end position="103"/>
    </location>
</feature>
<evidence type="ECO:0000256" key="4">
    <source>
        <dbReference type="ARBA" id="ARBA00022989"/>
    </source>
</evidence>
<keyword evidence="2" id="KW-1003">Cell membrane</keyword>
<dbReference type="InterPro" id="IPR036259">
    <property type="entry name" value="MFS_trans_sf"/>
</dbReference>
<feature type="transmembrane region" description="Helical" evidence="7">
    <location>
        <begin position="261"/>
        <end position="284"/>
    </location>
</feature>
<dbReference type="Pfam" id="PF07690">
    <property type="entry name" value="MFS_1"/>
    <property type="match status" value="1"/>
</dbReference>
<evidence type="ECO:0000313" key="9">
    <source>
        <dbReference type="EMBL" id="KUN68918.1"/>
    </source>
</evidence>
<dbReference type="SUPFAM" id="SSF103473">
    <property type="entry name" value="MFS general substrate transporter"/>
    <property type="match status" value="1"/>
</dbReference>
<feature type="domain" description="Major facilitator superfamily (MFS) profile" evidence="8">
    <location>
        <begin position="220"/>
        <end position="444"/>
    </location>
</feature>
<dbReference type="RefSeq" id="WP_059206970.1">
    <property type="nucleotide sequence ID" value="NZ_KQ948661.1"/>
</dbReference>
<dbReference type="GO" id="GO:0022857">
    <property type="term" value="F:transmembrane transporter activity"/>
    <property type="evidence" value="ECO:0007669"/>
    <property type="project" value="InterPro"/>
</dbReference>
<evidence type="ECO:0000259" key="8">
    <source>
        <dbReference type="PROSITE" id="PS50850"/>
    </source>
</evidence>
<dbReference type="STRING" id="58343.AQJ46_20365"/>
<keyword evidence="4 7" id="KW-1133">Transmembrane helix</keyword>
<dbReference type="PANTHER" id="PTHR23513">
    <property type="entry name" value="INTEGRAL MEMBRANE EFFLUX PROTEIN-RELATED"/>
    <property type="match status" value="1"/>
</dbReference>
<dbReference type="EMBL" id="LMWU01000019">
    <property type="protein sequence ID" value="KUN68918.1"/>
    <property type="molecule type" value="Genomic_DNA"/>
</dbReference>
<dbReference type="AlphaFoldDB" id="A0A101S884"/>
<feature type="compositionally biased region" description="Low complexity" evidence="6">
    <location>
        <begin position="423"/>
        <end position="444"/>
    </location>
</feature>
<sequence>MTREAGQDSLWRDPRFVRCWASSAVSQFGDRVSEVAVPLIAVGVLDASAGQVAWLIALAWAPNLLALVLGAWVDGRAHKRRLLVVTDLVRAVVLLSLPLAYLWDALTLGQLYAVALLTGFAGVVAGCAWMPLFARLVQSSSYVDANSKFSAARSASFIAGPAAGGGLVQALGAPVAVVADAVSFLVSALLLNRVAVDEPAPAARTGAAMPALLRDAREGLAFVVRQPVLRAGLGCSTTVNFFTFLAGTGMVVLFADRELGLSPGAIGLTLGIGAAGSLVGALTAPRVSRRIGVGRSVTVGAVLFPAPFALAAIAGGPAWAAAGLLGAAYFLVGVGVMWFDVNLNSLQAVVTPDALRSRVVGAYSTVNYGIRPLGALAGGVLATAFGLRATLVTVAVGGVLSVLWLLPSPIPGIRSLETGPWHGTGEPPSPTRGSGSPGHPARTD</sequence>